<evidence type="ECO:0000256" key="1">
    <source>
        <dbReference type="SAM" id="MobiDB-lite"/>
    </source>
</evidence>
<feature type="compositionally biased region" description="Pro residues" evidence="1">
    <location>
        <begin position="1"/>
        <end position="11"/>
    </location>
</feature>
<feature type="compositionally biased region" description="Low complexity" evidence="1">
    <location>
        <begin position="12"/>
        <end position="37"/>
    </location>
</feature>
<reference evidence="2" key="1">
    <citation type="submission" date="2023-05" db="EMBL/GenBank/DDBJ databases">
        <title>Streptantibioticus silvisoli sp. nov., acidotolerant actinomycetes 1 from pine litter.</title>
        <authorList>
            <person name="Swiecimska M."/>
            <person name="Golinska P."/>
            <person name="Sangal V."/>
            <person name="Wachnowicz B."/>
            <person name="Goodfellow M."/>
        </authorList>
    </citation>
    <scope>NUCLEOTIDE SEQUENCE</scope>
    <source>
        <strain evidence="2">SL13</strain>
    </source>
</reference>
<organism evidence="2">
    <name type="scientific">Streptantibioticus silvisoli</name>
    <dbReference type="NCBI Taxonomy" id="2705255"/>
    <lineage>
        <taxon>Bacteria</taxon>
        <taxon>Bacillati</taxon>
        <taxon>Actinomycetota</taxon>
        <taxon>Actinomycetes</taxon>
        <taxon>Kitasatosporales</taxon>
        <taxon>Streptomycetaceae</taxon>
        <taxon>Streptantibioticus</taxon>
    </lineage>
</organism>
<accession>A0AA90GUG8</accession>
<feature type="region of interest" description="Disordered" evidence="1">
    <location>
        <begin position="1"/>
        <end position="47"/>
    </location>
</feature>
<dbReference type="RefSeq" id="WP_282698471.1">
    <property type="nucleotide sequence ID" value="NZ_JABXJJ020000003.1"/>
</dbReference>
<sequence>MPQPPHRPPAPAAGASHHPHTAPGAAPGAAPAPSAPGLRAHPQGAAA</sequence>
<dbReference type="EMBL" id="JABXJJ020000003">
    <property type="protein sequence ID" value="MDI5968268.1"/>
    <property type="molecule type" value="Genomic_DNA"/>
</dbReference>
<proteinExistence type="predicted"/>
<protein>
    <submittedName>
        <fullName evidence="2">Uncharacterized protein</fullName>
    </submittedName>
</protein>
<name>A0AA90GUG8_9ACTN</name>
<evidence type="ECO:0000313" key="2">
    <source>
        <dbReference type="EMBL" id="MDI5968268.1"/>
    </source>
</evidence>
<dbReference type="AlphaFoldDB" id="A0AA90GUG8"/>
<gene>
    <name evidence="2" type="ORF">POF50_002715</name>
</gene>
<comment type="caution">
    <text evidence="2">The sequence shown here is derived from an EMBL/GenBank/DDBJ whole genome shotgun (WGS) entry which is preliminary data.</text>
</comment>